<gene>
    <name evidence="3" type="ORF">C8A05DRAFT_46441</name>
</gene>
<dbReference type="Gene3D" id="3.60.15.10">
    <property type="entry name" value="Ribonuclease Z/Hydroxyacylglutathione hydrolase-like"/>
    <property type="match status" value="1"/>
</dbReference>
<proteinExistence type="predicted"/>
<evidence type="ECO:0000259" key="2">
    <source>
        <dbReference type="Pfam" id="PF00753"/>
    </source>
</evidence>
<feature type="compositionally biased region" description="Low complexity" evidence="1">
    <location>
        <begin position="144"/>
        <end position="161"/>
    </location>
</feature>
<reference evidence="3" key="2">
    <citation type="submission" date="2023-05" db="EMBL/GenBank/DDBJ databases">
        <authorList>
            <consortium name="Lawrence Berkeley National Laboratory"/>
            <person name="Steindorff A."/>
            <person name="Hensen N."/>
            <person name="Bonometti L."/>
            <person name="Westerberg I."/>
            <person name="Brannstrom I.O."/>
            <person name="Guillou S."/>
            <person name="Cros-Aarteil S."/>
            <person name="Calhoun S."/>
            <person name="Haridas S."/>
            <person name="Kuo A."/>
            <person name="Mondo S."/>
            <person name="Pangilinan J."/>
            <person name="Riley R."/>
            <person name="Labutti K."/>
            <person name="Andreopoulos B."/>
            <person name="Lipzen A."/>
            <person name="Chen C."/>
            <person name="Yanf M."/>
            <person name="Daum C."/>
            <person name="Ng V."/>
            <person name="Clum A."/>
            <person name="Ohm R."/>
            <person name="Martin F."/>
            <person name="Silar P."/>
            <person name="Natvig D."/>
            <person name="Lalanne C."/>
            <person name="Gautier V."/>
            <person name="Ament-Velasquez S.L."/>
            <person name="Kruys A."/>
            <person name="Hutchinson M.I."/>
            <person name="Powell A.J."/>
            <person name="Barry K."/>
            <person name="Miller A.N."/>
            <person name="Grigoriev I.V."/>
            <person name="Debuchy R."/>
            <person name="Gladieux P."/>
            <person name="Thoren M.H."/>
            <person name="Johannesson H."/>
        </authorList>
    </citation>
    <scope>NUCLEOTIDE SEQUENCE</scope>
    <source>
        <strain evidence="3">CBS 103.79</strain>
    </source>
</reference>
<dbReference type="SUPFAM" id="SSF56281">
    <property type="entry name" value="Metallo-hydrolase/oxidoreductase"/>
    <property type="match status" value="1"/>
</dbReference>
<comment type="caution">
    <text evidence="3">The sequence shown here is derived from an EMBL/GenBank/DDBJ whole genome shotgun (WGS) entry which is preliminary data.</text>
</comment>
<dbReference type="EMBL" id="MU855776">
    <property type="protein sequence ID" value="KAK3899505.1"/>
    <property type="molecule type" value="Genomic_DNA"/>
</dbReference>
<reference evidence="3" key="1">
    <citation type="journal article" date="2023" name="Mol. Phylogenet. Evol.">
        <title>Genome-scale phylogeny and comparative genomics of the fungal order Sordariales.</title>
        <authorList>
            <person name="Hensen N."/>
            <person name="Bonometti L."/>
            <person name="Westerberg I."/>
            <person name="Brannstrom I.O."/>
            <person name="Guillou S."/>
            <person name="Cros-Aarteil S."/>
            <person name="Calhoun S."/>
            <person name="Haridas S."/>
            <person name="Kuo A."/>
            <person name="Mondo S."/>
            <person name="Pangilinan J."/>
            <person name="Riley R."/>
            <person name="LaButti K."/>
            <person name="Andreopoulos B."/>
            <person name="Lipzen A."/>
            <person name="Chen C."/>
            <person name="Yan M."/>
            <person name="Daum C."/>
            <person name="Ng V."/>
            <person name="Clum A."/>
            <person name="Steindorff A."/>
            <person name="Ohm R.A."/>
            <person name="Martin F."/>
            <person name="Silar P."/>
            <person name="Natvig D.O."/>
            <person name="Lalanne C."/>
            <person name="Gautier V."/>
            <person name="Ament-Velasquez S.L."/>
            <person name="Kruys A."/>
            <person name="Hutchinson M.I."/>
            <person name="Powell A.J."/>
            <person name="Barry K."/>
            <person name="Miller A.N."/>
            <person name="Grigoriev I.V."/>
            <person name="Debuchy R."/>
            <person name="Gladieux P."/>
            <person name="Hiltunen Thoren M."/>
            <person name="Johannesson H."/>
        </authorList>
    </citation>
    <scope>NUCLEOTIDE SEQUENCE</scope>
    <source>
        <strain evidence="3">CBS 103.79</strain>
    </source>
</reference>
<evidence type="ECO:0000313" key="4">
    <source>
        <dbReference type="Proteomes" id="UP001303889"/>
    </source>
</evidence>
<organism evidence="3 4">
    <name type="scientific">Staphylotrichum tortipilum</name>
    <dbReference type="NCBI Taxonomy" id="2831512"/>
    <lineage>
        <taxon>Eukaryota</taxon>
        <taxon>Fungi</taxon>
        <taxon>Dikarya</taxon>
        <taxon>Ascomycota</taxon>
        <taxon>Pezizomycotina</taxon>
        <taxon>Sordariomycetes</taxon>
        <taxon>Sordariomycetidae</taxon>
        <taxon>Sordariales</taxon>
        <taxon>Chaetomiaceae</taxon>
        <taxon>Staphylotrichum</taxon>
    </lineage>
</organism>
<dbReference type="InterPro" id="IPR036866">
    <property type="entry name" value="RibonucZ/Hydroxyglut_hydro"/>
</dbReference>
<dbReference type="Proteomes" id="UP001303889">
    <property type="component" value="Unassembled WGS sequence"/>
</dbReference>
<keyword evidence="4" id="KW-1185">Reference proteome</keyword>
<dbReference type="Pfam" id="PF00753">
    <property type="entry name" value="Lactamase_B"/>
    <property type="match status" value="1"/>
</dbReference>
<protein>
    <submittedName>
        <fullName evidence="3">Beta-lactamase-like protein</fullName>
    </submittedName>
</protein>
<name>A0AAN6MEV7_9PEZI</name>
<feature type="domain" description="Metallo-beta-lactamase" evidence="2">
    <location>
        <begin position="58"/>
        <end position="159"/>
    </location>
</feature>
<accession>A0AAN6MEV7</accession>
<sequence length="365" mass="39880">MASSFATPLPQSPRSEILEWRFPKPYHNFTLVGRSRAAWHTSFVVPQLNLLLDAGLVVNNIRPKHIFLTHGHSDHTLLAPAFLKRSDPPDIYCPAEMGGALDAFLDAKTMLNEGGGLWPPQSKSPYLKLPPMADPDPSSDDPSTETTPTTTTTKPLPRPATIHPFLQTHTTHPLSPGTTVPLTRLPPSQLYTATAFPCIHTIPCIGYLFSTTTPKLNPSFASLPPSELAALRAQGTPLTVPVTTPVFAFLGDTTPAVFSTAPLVDWLAGGLKVVITECSFLYEGHKTQAERTMHTHWEDLEGVVRRWPGTVFVLTHFSMRYSDGEVAGFFRGLEGGVPGNGVVWVDGVAGKEGVNKEEEEKWEEM</sequence>
<dbReference type="InterPro" id="IPR001279">
    <property type="entry name" value="Metallo-B-lactamas"/>
</dbReference>
<evidence type="ECO:0000313" key="3">
    <source>
        <dbReference type="EMBL" id="KAK3899505.1"/>
    </source>
</evidence>
<evidence type="ECO:0000256" key="1">
    <source>
        <dbReference type="SAM" id="MobiDB-lite"/>
    </source>
</evidence>
<feature type="region of interest" description="Disordered" evidence="1">
    <location>
        <begin position="122"/>
        <end position="162"/>
    </location>
</feature>
<dbReference type="AlphaFoldDB" id="A0AAN6MEV7"/>
<dbReference type="PANTHER" id="PTHR46504:SF2">
    <property type="entry name" value="TRNASE Z TRZ1"/>
    <property type="match status" value="1"/>
</dbReference>
<dbReference type="PANTHER" id="PTHR46504">
    <property type="entry name" value="TRNASE Z TRZ1"/>
    <property type="match status" value="1"/>
</dbReference>